<dbReference type="PANTHER" id="PTHR35179:SF2">
    <property type="entry name" value="START DOMAIN-CONTAINING PROTEIN"/>
    <property type="match status" value="1"/>
</dbReference>
<evidence type="ECO:0000256" key="1">
    <source>
        <dbReference type="SAM" id="MobiDB-lite"/>
    </source>
</evidence>
<dbReference type="AlphaFoldDB" id="A0AAW0EES8"/>
<organism evidence="2 3">
    <name type="scientific">Paramarasmius palmivorus</name>
    <dbReference type="NCBI Taxonomy" id="297713"/>
    <lineage>
        <taxon>Eukaryota</taxon>
        <taxon>Fungi</taxon>
        <taxon>Dikarya</taxon>
        <taxon>Basidiomycota</taxon>
        <taxon>Agaricomycotina</taxon>
        <taxon>Agaricomycetes</taxon>
        <taxon>Agaricomycetidae</taxon>
        <taxon>Agaricales</taxon>
        <taxon>Marasmiineae</taxon>
        <taxon>Marasmiaceae</taxon>
        <taxon>Paramarasmius</taxon>
    </lineage>
</organism>
<evidence type="ECO:0000313" key="2">
    <source>
        <dbReference type="EMBL" id="KAK7062695.1"/>
    </source>
</evidence>
<comment type="caution">
    <text evidence="2">The sequence shown here is derived from an EMBL/GenBank/DDBJ whole genome shotgun (WGS) entry which is preliminary data.</text>
</comment>
<evidence type="ECO:0000313" key="3">
    <source>
        <dbReference type="Proteomes" id="UP001383192"/>
    </source>
</evidence>
<feature type="region of interest" description="Disordered" evidence="1">
    <location>
        <begin position="240"/>
        <end position="272"/>
    </location>
</feature>
<dbReference type="PANTHER" id="PTHR35179">
    <property type="entry name" value="PROTEIN CBG02620"/>
    <property type="match status" value="1"/>
</dbReference>
<proteinExistence type="predicted"/>
<reference evidence="2 3" key="1">
    <citation type="submission" date="2024-01" db="EMBL/GenBank/DDBJ databases">
        <title>A draft genome for a cacao thread blight-causing isolate of Paramarasmius palmivorus.</title>
        <authorList>
            <person name="Baruah I.K."/>
            <person name="Bukari Y."/>
            <person name="Amoako-Attah I."/>
            <person name="Meinhardt L.W."/>
            <person name="Bailey B.A."/>
            <person name="Cohen S.P."/>
        </authorList>
    </citation>
    <scope>NUCLEOTIDE SEQUENCE [LARGE SCALE GENOMIC DNA]</scope>
    <source>
        <strain evidence="2 3">GH-12</strain>
    </source>
</reference>
<protein>
    <submittedName>
        <fullName evidence="2">Uncharacterized protein</fullName>
    </submittedName>
</protein>
<name>A0AAW0EES8_9AGAR</name>
<gene>
    <name evidence="2" type="ORF">VNI00_000183</name>
</gene>
<accession>A0AAW0EES8</accession>
<keyword evidence="3" id="KW-1185">Reference proteome</keyword>
<dbReference type="Proteomes" id="UP001383192">
    <property type="component" value="Unassembled WGS sequence"/>
</dbReference>
<dbReference type="EMBL" id="JAYKXP010000001">
    <property type="protein sequence ID" value="KAK7062695.1"/>
    <property type="molecule type" value="Genomic_DNA"/>
</dbReference>
<sequence>MAKGIPDRLELLEVVHSFQRPSNYKDTMCGGQVGGIQMSEARPVASYSWADDVPFPTIIVPGAPRTWTKYPPRKVKPKYGKQYRDQNAARMSTVNKSPLMPIFAAAEAMGNLNELKGHDIITDRNGLRKLFRWAMGTGNGNPFRIDVQLAGKTCLFTRRDPTNVERSFPGSGREYGFAYEAAATVSSDRSTSHHRIISYVSRIGSMELQPADGVQRLGDITLLVRCEVDACLGTKPSIPAKASTSTPTSGRPLFSSVAQKGLPTGQQSSSKMRMHQLSRKPAGRFSAGLTVRLSTSEVLVPQHDLIEIKTYKTKVYWTDAYPQLRLGQTQLVYTVQHTEEHFAVPEKTNVGDENNSAMMKNAEWFDENVVMLHAILEQILAVVREQGDGAALSLVQENGQLVLMKRKALKNRVVEDAVLSFLQEE</sequence>